<feature type="transmembrane region" description="Helical" evidence="1">
    <location>
        <begin position="398"/>
        <end position="424"/>
    </location>
</feature>
<dbReference type="InterPro" id="IPR005625">
    <property type="entry name" value="PepSY-ass_TM"/>
</dbReference>
<dbReference type="PANTHER" id="PTHR34219">
    <property type="entry name" value="IRON-REGULATED INNER MEMBRANE PROTEIN-RELATED"/>
    <property type="match status" value="1"/>
</dbReference>
<name>A0A517WAS8_9PLAN</name>
<keyword evidence="1" id="KW-1133">Transmembrane helix</keyword>
<organism evidence="2 3">
    <name type="scientific">Gimesia chilikensis</name>
    <dbReference type="NCBI Taxonomy" id="2605989"/>
    <lineage>
        <taxon>Bacteria</taxon>
        <taxon>Pseudomonadati</taxon>
        <taxon>Planctomycetota</taxon>
        <taxon>Planctomycetia</taxon>
        <taxon>Planctomycetales</taxon>
        <taxon>Planctomycetaceae</taxon>
        <taxon>Gimesia</taxon>
    </lineage>
</organism>
<feature type="transmembrane region" description="Helical" evidence="1">
    <location>
        <begin position="32"/>
        <end position="55"/>
    </location>
</feature>
<evidence type="ECO:0000256" key="1">
    <source>
        <dbReference type="SAM" id="Phobius"/>
    </source>
</evidence>
<reference evidence="2 3" key="1">
    <citation type="submission" date="2019-02" db="EMBL/GenBank/DDBJ databases">
        <title>Deep-cultivation of Planctomycetes and their phenomic and genomic characterization uncovers novel biology.</title>
        <authorList>
            <person name="Wiegand S."/>
            <person name="Jogler M."/>
            <person name="Boedeker C."/>
            <person name="Pinto D."/>
            <person name="Vollmers J."/>
            <person name="Rivas-Marin E."/>
            <person name="Kohn T."/>
            <person name="Peeters S.H."/>
            <person name="Heuer A."/>
            <person name="Rast P."/>
            <person name="Oberbeckmann S."/>
            <person name="Bunk B."/>
            <person name="Jeske O."/>
            <person name="Meyerdierks A."/>
            <person name="Storesund J.E."/>
            <person name="Kallscheuer N."/>
            <person name="Luecker S."/>
            <person name="Lage O.M."/>
            <person name="Pohl T."/>
            <person name="Merkel B.J."/>
            <person name="Hornburger P."/>
            <person name="Mueller R.-W."/>
            <person name="Bruemmer F."/>
            <person name="Labrenz M."/>
            <person name="Spormann A.M."/>
            <person name="Op den Camp H."/>
            <person name="Overmann J."/>
            <person name="Amann R."/>
            <person name="Jetten M.S.M."/>
            <person name="Mascher T."/>
            <person name="Medema M.H."/>
            <person name="Devos D.P."/>
            <person name="Kaster A.-K."/>
            <person name="Ovreas L."/>
            <person name="Rohde M."/>
            <person name="Galperin M.Y."/>
            <person name="Jogler C."/>
        </authorList>
    </citation>
    <scope>NUCLEOTIDE SEQUENCE [LARGE SCALE GENOMIC DNA]</scope>
    <source>
        <strain evidence="2 3">V6</strain>
    </source>
</reference>
<feature type="transmembrane region" description="Helical" evidence="1">
    <location>
        <begin position="211"/>
        <end position="233"/>
    </location>
</feature>
<keyword evidence="1" id="KW-0812">Transmembrane</keyword>
<dbReference type="PANTHER" id="PTHR34219:SF1">
    <property type="entry name" value="PEPSY DOMAIN-CONTAINING PROTEIN"/>
    <property type="match status" value="1"/>
</dbReference>
<sequence>MTLNAATGEPVTQPVIRKKQEKSYRTIWRWHFYAGVLVTPVILWAAITGSLFIFVNDLEPLIYQELYFVEPGESKVSLEEMADLVRQAYPDSHIDSVSVQEDQTRSVQFTMHAEGQGLQYVYVDPYRSEILGDRWRNDSFFQIVRTLHRNMFLGTTGRVLMELATSWGIILLLTGIYLWWPRKGKWKAPGVWTIRFRSGFKILLRDLHAVLGIYLMPVAVVILVTGLFFSYLWGSGFLATMVLTGSGPDAYFNPPHSTVPNDPQPLSLDELYSITRKHDQGVFPVSISLPHKEDSGIHIGVGTAASPTSRAIYVLDQYDGEVLTRTDHGNSSLMVTLFSYAYPLHVGSIFGMTTKILALLTCLILCGSAITGVMMWWRSRPEGKTGLPERAAGYKLRVWPILFLLVCALVLPIVAISLVVIYLLDLAVLRVLRKRRQPA</sequence>
<accession>A0A517WAS8</accession>
<dbReference type="AlphaFoldDB" id="A0A517WAS8"/>
<evidence type="ECO:0008006" key="4">
    <source>
        <dbReference type="Google" id="ProtNLM"/>
    </source>
</evidence>
<protein>
    <recommendedName>
        <fullName evidence="4">PepSY domain-containing protein</fullName>
    </recommendedName>
</protein>
<dbReference type="Pfam" id="PF03929">
    <property type="entry name" value="PepSY_TM"/>
    <property type="match status" value="1"/>
</dbReference>
<keyword evidence="1" id="KW-0472">Membrane</keyword>
<feature type="transmembrane region" description="Helical" evidence="1">
    <location>
        <begin position="356"/>
        <end position="378"/>
    </location>
</feature>
<evidence type="ECO:0000313" key="2">
    <source>
        <dbReference type="EMBL" id="QDU02348.1"/>
    </source>
</evidence>
<proteinExistence type="predicted"/>
<dbReference type="RefSeq" id="WP_145039074.1">
    <property type="nucleotide sequence ID" value="NZ_CP036347.1"/>
</dbReference>
<gene>
    <name evidence="2" type="ORF">V6x_20500</name>
</gene>
<feature type="transmembrane region" description="Helical" evidence="1">
    <location>
        <begin position="159"/>
        <end position="180"/>
    </location>
</feature>
<dbReference type="EMBL" id="CP036347">
    <property type="protein sequence ID" value="QDU02348.1"/>
    <property type="molecule type" value="Genomic_DNA"/>
</dbReference>
<dbReference type="Proteomes" id="UP000320722">
    <property type="component" value="Chromosome"/>
</dbReference>
<evidence type="ECO:0000313" key="3">
    <source>
        <dbReference type="Proteomes" id="UP000320722"/>
    </source>
</evidence>